<accession>A0A381VXZ8</accession>
<name>A0A381VXZ8_9ZZZZ</name>
<dbReference type="Gene3D" id="3.40.710.10">
    <property type="entry name" value="DD-peptidase/beta-lactamase superfamily"/>
    <property type="match status" value="1"/>
</dbReference>
<sequence>MIKKFFFPALLTISIISLTISSCSSRPNGYDFIRNKDSLDIILDRYVDEGLDPVIYARLENLDGDVLYEHSAVNRNLLPLVDINGQTWFRIWSMSKIITITIALDLVEDGILDLNDPVTKYIPEFENLKVAVSKDGKVLSEIKIDDPALSISKAMTEEACPFKLVSTDSLMTVLHLLNHEAGFYYAKTNIYCLDSLLATKNLPTAKNSQELIDLLAEMPLIQHPGTKHFYGTNTTVLGLVAERATGKSLKQLVEERLTKPLGINGLQYGLPPHTTLLPTFSAKDTILRTAKPEELDIFGPDVPDYDLNHELYFGGEGM</sequence>
<dbReference type="InterPro" id="IPR050789">
    <property type="entry name" value="Diverse_Enzym_Activities"/>
</dbReference>
<dbReference type="PANTHER" id="PTHR43283">
    <property type="entry name" value="BETA-LACTAMASE-RELATED"/>
    <property type="match status" value="1"/>
</dbReference>
<dbReference type="InterPro" id="IPR012338">
    <property type="entry name" value="Beta-lactam/transpept-like"/>
</dbReference>
<protein>
    <recommendedName>
        <fullName evidence="1">Beta-lactamase-related domain-containing protein</fullName>
    </recommendedName>
</protein>
<evidence type="ECO:0000259" key="1">
    <source>
        <dbReference type="Pfam" id="PF00144"/>
    </source>
</evidence>
<dbReference type="PROSITE" id="PS51257">
    <property type="entry name" value="PROKAR_LIPOPROTEIN"/>
    <property type="match status" value="1"/>
</dbReference>
<feature type="domain" description="Beta-lactamase-related" evidence="1">
    <location>
        <begin position="63"/>
        <end position="273"/>
    </location>
</feature>
<organism evidence="2">
    <name type="scientific">marine metagenome</name>
    <dbReference type="NCBI Taxonomy" id="408172"/>
    <lineage>
        <taxon>unclassified sequences</taxon>
        <taxon>metagenomes</taxon>
        <taxon>ecological metagenomes</taxon>
    </lineage>
</organism>
<proteinExistence type="predicted"/>
<dbReference type="InterPro" id="IPR001466">
    <property type="entry name" value="Beta-lactam-related"/>
</dbReference>
<evidence type="ECO:0000313" key="2">
    <source>
        <dbReference type="EMBL" id="SVA45159.1"/>
    </source>
</evidence>
<dbReference type="AlphaFoldDB" id="A0A381VXZ8"/>
<reference evidence="2" key="1">
    <citation type="submission" date="2018-05" db="EMBL/GenBank/DDBJ databases">
        <authorList>
            <person name="Lanie J.A."/>
            <person name="Ng W.-L."/>
            <person name="Kazmierczak K.M."/>
            <person name="Andrzejewski T.M."/>
            <person name="Davidsen T.M."/>
            <person name="Wayne K.J."/>
            <person name="Tettelin H."/>
            <person name="Glass J.I."/>
            <person name="Rusch D."/>
            <person name="Podicherti R."/>
            <person name="Tsui H.-C.T."/>
            <person name="Winkler M.E."/>
        </authorList>
    </citation>
    <scope>NUCLEOTIDE SEQUENCE</scope>
</reference>
<dbReference type="SUPFAM" id="SSF56601">
    <property type="entry name" value="beta-lactamase/transpeptidase-like"/>
    <property type="match status" value="1"/>
</dbReference>
<dbReference type="EMBL" id="UINC01010124">
    <property type="protein sequence ID" value="SVA45159.1"/>
    <property type="molecule type" value="Genomic_DNA"/>
</dbReference>
<feature type="non-terminal residue" evidence="2">
    <location>
        <position position="318"/>
    </location>
</feature>
<dbReference type="PANTHER" id="PTHR43283:SF3">
    <property type="entry name" value="BETA-LACTAMASE FAMILY PROTEIN (AFU_ORTHOLOGUE AFUA_5G07500)"/>
    <property type="match status" value="1"/>
</dbReference>
<dbReference type="Pfam" id="PF00144">
    <property type="entry name" value="Beta-lactamase"/>
    <property type="match status" value="1"/>
</dbReference>
<gene>
    <name evidence="2" type="ORF">METZ01_LOCUS98013</name>
</gene>